<feature type="domain" description="Glycosyltransferase 2-like" evidence="1">
    <location>
        <begin position="7"/>
        <end position="153"/>
    </location>
</feature>
<dbReference type="Proteomes" id="UP001083770">
    <property type="component" value="Unassembled WGS sequence"/>
</dbReference>
<reference evidence="2" key="1">
    <citation type="submission" date="2022-12" db="EMBL/GenBank/DDBJ databases">
        <title>Bacterial isolates from different developmental stages of Nematostella vectensis.</title>
        <authorList>
            <person name="Fraune S."/>
        </authorList>
    </citation>
    <scope>NUCLEOTIDE SEQUENCE</scope>
    <source>
        <strain evidence="2">G21632-S1</strain>
    </source>
</reference>
<accession>A0ABT4LU71</accession>
<comment type="caution">
    <text evidence="2">The sequence shown here is derived from an EMBL/GenBank/DDBJ whole genome shotgun (WGS) entry which is preliminary data.</text>
</comment>
<dbReference type="PANTHER" id="PTHR43685:SF2">
    <property type="entry name" value="GLYCOSYLTRANSFERASE 2-LIKE DOMAIN-CONTAINING PROTEIN"/>
    <property type="match status" value="1"/>
</dbReference>
<evidence type="ECO:0000313" key="3">
    <source>
        <dbReference type="Proteomes" id="UP001083770"/>
    </source>
</evidence>
<evidence type="ECO:0000259" key="1">
    <source>
        <dbReference type="Pfam" id="PF00535"/>
    </source>
</evidence>
<dbReference type="EMBL" id="JAPWGW010000002">
    <property type="protein sequence ID" value="MCZ4297919.1"/>
    <property type="molecule type" value="Genomic_DNA"/>
</dbReference>
<dbReference type="InterPro" id="IPR029044">
    <property type="entry name" value="Nucleotide-diphossugar_trans"/>
</dbReference>
<name>A0ABT4LU71_9PROT</name>
<keyword evidence="2" id="KW-0328">Glycosyltransferase</keyword>
<dbReference type="InterPro" id="IPR050834">
    <property type="entry name" value="Glycosyltransf_2"/>
</dbReference>
<proteinExistence type="predicted"/>
<dbReference type="PANTHER" id="PTHR43685">
    <property type="entry name" value="GLYCOSYLTRANSFERASE"/>
    <property type="match status" value="1"/>
</dbReference>
<dbReference type="EC" id="2.4.-.-" evidence="2"/>
<keyword evidence="2" id="KW-0808">Transferase</keyword>
<dbReference type="GO" id="GO:0016757">
    <property type="term" value="F:glycosyltransferase activity"/>
    <property type="evidence" value="ECO:0007669"/>
    <property type="project" value="UniProtKB-KW"/>
</dbReference>
<gene>
    <name evidence="2" type="ORF">O4G74_07605</name>
</gene>
<dbReference type="Pfam" id="PF00535">
    <property type="entry name" value="Glycos_transf_2"/>
    <property type="match status" value="1"/>
</dbReference>
<evidence type="ECO:0000313" key="2">
    <source>
        <dbReference type="EMBL" id="MCZ4297919.1"/>
    </source>
</evidence>
<dbReference type="SUPFAM" id="SSF53448">
    <property type="entry name" value="Nucleotide-diphospho-sugar transferases"/>
    <property type="match status" value="1"/>
</dbReference>
<sequence>MSNRSICIGITAYNAADSIAAAINSALSQDTEVAEIIIVDDCSSDETVAVIQTFHEQHEKIRLICHDRNQGVAAARNTIINATTADFLAFFDDDDISLPDRVRRQRDHIIEYELAHAKGAPVVCHTARTQIYPDGTERIEPAMGSNAGEAPNGQEVLRFTLMGAKLRDGAFGACATCSQMARLSTYRELGGFDAFFRRCEDSDLALRLAKTGGHFTGIGAPLVTQWMTGTSEKALDTLVRYSTALLQKHQDAFESVSEYQFSSRWLSLKYKWLSGHRWAFLFGIAQLALTNPVRTSGRLLAAYPNRKANSVFGRFARSHRSRGQ</sequence>
<dbReference type="RefSeq" id="WP_269402039.1">
    <property type="nucleotide sequence ID" value="NZ_JAPWGW010000002.1"/>
</dbReference>
<dbReference type="CDD" id="cd00761">
    <property type="entry name" value="Glyco_tranf_GTA_type"/>
    <property type="match status" value="1"/>
</dbReference>
<dbReference type="Gene3D" id="3.90.550.10">
    <property type="entry name" value="Spore Coat Polysaccharide Biosynthesis Protein SpsA, Chain A"/>
    <property type="match status" value="1"/>
</dbReference>
<organism evidence="2 3">
    <name type="scientific">Henriciella marina</name>
    <dbReference type="NCBI Taxonomy" id="453851"/>
    <lineage>
        <taxon>Bacteria</taxon>
        <taxon>Pseudomonadati</taxon>
        <taxon>Pseudomonadota</taxon>
        <taxon>Alphaproteobacteria</taxon>
        <taxon>Hyphomonadales</taxon>
        <taxon>Hyphomonadaceae</taxon>
        <taxon>Henriciella</taxon>
    </lineage>
</organism>
<protein>
    <submittedName>
        <fullName evidence="2">Glycosyltransferase</fullName>
        <ecNumber evidence="2">2.4.-.-</ecNumber>
    </submittedName>
</protein>
<keyword evidence="3" id="KW-1185">Reference proteome</keyword>
<dbReference type="InterPro" id="IPR001173">
    <property type="entry name" value="Glyco_trans_2-like"/>
</dbReference>